<name>A0ABR5AJG2_9BACL</name>
<dbReference type="EMBL" id="JXAK01000013">
    <property type="protein sequence ID" value="KIL41062.1"/>
    <property type="molecule type" value="Genomic_DNA"/>
</dbReference>
<proteinExistence type="predicted"/>
<reference evidence="2 3" key="1">
    <citation type="submission" date="2014-12" db="EMBL/GenBank/DDBJ databases">
        <title>Draft genome sequence of Paenibacillus kamchatkensis strain B-2647.</title>
        <authorList>
            <person name="Karlyshev A.V."/>
            <person name="Kudryashova E.B."/>
        </authorList>
    </citation>
    <scope>NUCLEOTIDE SEQUENCE [LARGE SCALE GENOMIC DNA]</scope>
    <source>
        <strain evidence="2 3">VKM B-2647</strain>
    </source>
</reference>
<keyword evidence="3" id="KW-1185">Reference proteome</keyword>
<dbReference type="RefSeq" id="WP_041047359.1">
    <property type="nucleotide sequence ID" value="NZ_JXAK01000013.1"/>
</dbReference>
<feature type="domain" description="PRC-barrel" evidence="1">
    <location>
        <begin position="4"/>
        <end position="32"/>
    </location>
</feature>
<evidence type="ECO:0000259" key="1">
    <source>
        <dbReference type="Pfam" id="PF05239"/>
    </source>
</evidence>
<gene>
    <name evidence="2" type="ORF">SD70_09635</name>
</gene>
<evidence type="ECO:0000313" key="3">
    <source>
        <dbReference type="Proteomes" id="UP000031967"/>
    </source>
</evidence>
<dbReference type="Proteomes" id="UP000031967">
    <property type="component" value="Unassembled WGS sequence"/>
</dbReference>
<evidence type="ECO:0000313" key="2">
    <source>
        <dbReference type="EMBL" id="KIL41062.1"/>
    </source>
</evidence>
<organism evidence="2 3">
    <name type="scientific">Gordoniibacillus kamchatkensis</name>
    <dbReference type="NCBI Taxonomy" id="1590651"/>
    <lineage>
        <taxon>Bacteria</taxon>
        <taxon>Bacillati</taxon>
        <taxon>Bacillota</taxon>
        <taxon>Bacilli</taxon>
        <taxon>Bacillales</taxon>
        <taxon>Paenibacillaceae</taxon>
        <taxon>Gordoniibacillus</taxon>
    </lineage>
</organism>
<dbReference type="InterPro" id="IPR011033">
    <property type="entry name" value="PRC_barrel-like_sf"/>
</dbReference>
<dbReference type="InterPro" id="IPR027275">
    <property type="entry name" value="PRC-brl_dom"/>
</dbReference>
<dbReference type="SUPFAM" id="SSF50346">
    <property type="entry name" value="PRC-barrel domain"/>
    <property type="match status" value="2"/>
</dbReference>
<sequence length="164" mass="17448">MRKAKHIIGLPVFTVDTGKQVGTVKDMMIGSDWTLKKLVLEARSWLAAQRSVRAEDVVGIGEDAVTIRSADAIAADSDAADEEARPLADGDGKLFGLPVLTKSGDQMGMIEDVYFAAEVGIPVIGLELSEGFLSDLREGRITFPIPEHAVLGEDAVVVPSSSLQ</sequence>
<protein>
    <recommendedName>
        <fullName evidence="1">PRC-barrel domain-containing protein</fullName>
    </recommendedName>
</protein>
<dbReference type="Pfam" id="PF05239">
    <property type="entry name" value="PRC"/>
    <property type="match status" value="2"/>
</dbReference>
<comment type="caution">
    <text evidence="2">The sequence shown here is derived from an EMBL/GenBank/DDBJ whole genome shotgun (WGS) entry which is preliminary data.</text>
</comment>
<accession>A0ABR5AJG2</accession>
<dbReference type="Gene3D" id="2.30.30.240">
    <property type="entry name" value="PRC-barrel domain"/>
    <property type="match status" value="2"/>
</dbReference>
<feature type="domain" description="PRC-barrel" evidence="1">
    <location>
        <begin position="93"/>
        <end position="161"/>
    </location>
</feature>